<feature type="compositionally biased region" description="Low complexity" evidence="4">
    <location>
        <begin position="624"/>
        <end position="640"/>
    </location>
</feature>
<dbReference type="InterPro" id="IPR042178">
    <property type="entry name" value="Serpin_sf_1"/>
</dbReference>
<dbReference type="KEGG" id="nvi:100124061"/>
<keyword evidence="1" id="KW-0646">Protease inhibitor</keyword>
<dbReference type="InterPro" id="IPR023795">
    <property type="entry name" value="Serpin_CS"/>
</dbReference>
<dbReference type="InterPro" id="IPR042185">
    <property type="entry name" value="Serpin_sf_2"/>
</dbReference>
<dbReference type="OMA" id="TMSPFGM"/>
<dbReference type="PANTHER" id="PTHR11461:SF372">
    <property type="entry name" value="ACCESSORY GLAND PROTEIN ACP76A-RELATED"/>
    <property type="match status" value="1"/>
</dbReference>
<dbReference type="GO" id="GO:0005615">
    <property type="term" value="C:extracellular space"/>
    <property type="evidence" value="ECO:0007669"/>
    <property type="project" value="InterPro"/>
</dbReference>
<dbReference type="FunCoup" id="A0A7M7QHV4">
    <property type="interactions" value="38"/>
</dbReference>
<dbReference type="Pfam" id="PF00079">
    <property type="entry name" value="Serpin"/>
    <property type="match status" value="1"/>
</dbReference>
<dbReference type="PANTHER" id="PTHR11461">
    <property type="entry name" value="SERINE PROTEASE INHIBITOR, SERPIN"/>
    <property type="match status" value="1"/>
</dbReference>
<evidence type="ECO:0000313" key="8">
    <source>
        <dbReference type="Proteomes" id="UP000002358"/>
    </source>
</evidence>
<keyword evidence="8" id="KW-1185">Reference proteome</keyword>
<feature type="region of interest" description="Disordered" evidence="4">
    <location>
        <begin position="480"/>
        <end position="538"/>
    </location>
</feature>
<dbReference type="Gene3D" id="2.30.39.10">
    <property type="entry name" value="Alpha-1-antitrypsin, domain 1"/>
    <property type="match status" value="2"/>
</dbReference>
<evidence type="ECO:0000313" key="7">
    <source>
        <dbReference type="EnsemblMetazoa" id="XP_031787864"/>
    </source>
</evidence>
<dbReference type="SUPFAM" id="SSF56574">
    <property type="entry name" value="Serpins"/>
    <property type="match status" value="1"/>
</dbReference>
<comment type="similarity">
    <text evidence="3">Belongs to the serpin family.</text>
</comment>
<feature type="compositionally biased region" description="Basic and acidic residues" evidence="4">
    <location>
        <begin position="782"/>
        <end position="791"/>
    </location>
</feature>
<dbReference type="Gene3D" id="3.30.497.10">
    <property type="entry name" value="Antithrombin, subunit I, domain 2"/>
    <property type="match status" value="1"/>
</dbReference>
<evidence type="ECO:0000256" key="2">
    <source>
        <dbReference type="ARBA" id="ARBA00022900"/>
    </source>
</evidence>
<feature type="region of interest" description="Disordered" evidence="4">
    <location>
        <begin position="2231"/>
        <end position="2268"/>
    </location>
</feature>
<dbReference type="GeneID" id="100124061"/>
<feature type="compositionally biased region" description="Basic and acidic residues" evidence="4">
    <location>
        <begin position="1800"/>
        <end position="1811"/>
    </location>
</feature>
<evidence type="ECO:0000256" key="4">
    <source>
        <dbReference type="SAM" id="MobiDB-lite"/>
    </source>
</evidence>
<feature type="region of interest" description="Disordered" evidence="4">
    <location>
        <begin position="750"/>
        <end position="877"/>
    </location>
</feature>
<feature type="chain" id="PRO_5029578979" description="Serpin domain-containing protein" evidence="5">
    <location>
        <begin position="29"/>
        <end position="2337"/>
    </location>
</feature>
<feature type="compositionally biased region" description="Polar residues" evidence="4">
    <location>
        <begin position="810"/>
        <end position="827"/>
    </location>
</feature>
<organism evidence="7 8">
    <name type="scientific">Nasonia vitripennis</name>
    <name type="common">Parasitic wasp</name>
    <dbReference type="NCBI Taxonomy" id="7425"/>
    <lineage>
        <taxon>Eukaryota</taxon>
        <taxon>Metazoa</taxon>
        <taxon>Ecdysozoa</taxon>
        <taxon>Arthropoda</taxon>
        <taxon>Hexapoda</taxon>
        <taxon>Insecta</taxon>
        <taxon>Pterygota</taxon>
        <taxon>Neoptera</taxon>
        <taxon>Endopterygota</taxon>
        <taxon>Hymenoptera</taxon>
        <taxon>Apocrita</taxon>
        <taxon>Proctotrupomorpha</taxon>
        <taxon>Chalcidoidea</taxon>
        <taxon>Pteromalidae</taxon>
        <taxon>Pteromalinae</taxon>
        <taxon>Nasonia</taxon>
    </lineage>
</organism>
<dbReference type="InterPro" id="IPR036186">
    <property type="entry name" value="Serpin_sf"/>
</dbReference>
<feature type="region of interest" description="Disordered" evidence="4">
    <location>
        <begin position="1800"/>
        <end position="1820"/>
    </location>
</feature>
<feature type="compositionally biased region" description="Polar residues" evidence="4">
    <location>
        <begin position="529"/>
        <end position="538"/>
    </location>
</feature>
<dbReference type="InterPro" id="IPR000215">
    <property type="entry name" value="Serpin_fam"/>
</dbReference>
<feature type="domain" description="Serpin" evidence="6">
    <location>
        <begin position="1865"/>
        <end position="2334"/>
    </location>
</feature>
<feature type="region of interest" description="Disordered" evidence="4">
    <location>
        <begin position="1651"/>
        <end position="1670"/>
    </location>
</feature>
<dbReference type="InParanoid" id="A0A7M7QHV4"/>
<feature type="compositionally biased region" description="Polar residues" evidence="4">
    <location>
        <begin position="1312"/>
        <end position="1333"/>
    </location>
</feature>
<feature type="compositionally biased region" description="Polar residues" evidence="4">
    <location>
        <begin position="758"/>
        <end position="781"/>
    </location>
</feature>
<evidence type="ECO:0000259" key="6">
    <source>
        <dbReference type="SMART" id="SM00093"/>
    </source>
</evidence>
<feature type="compositionally biased region" description="Basic and acidic residues" evidence="4">
    <location>
        <begin position="1294"/>
        <end position="1304"/>
    </location>
</feature>
<dbReference type="GO" id="GO:0004867">
    <property type="term" value="F:serine-type endopeptidase inhibitor activity"/>
    <property type="evidence" value="ECO:0007669"/>
    <property type="project" value="UniProtKB-KW"/>
</dbReference>
<evidence type="ECO:0000256" key="5">
    <source>
        <dbReference type="SAM" id="SignalP"/>
    </source>
</evidence>
<dbReference type="EnsemblMetazoa" id="XM_031932004">
    <property type="protein sequence ID" value="XP_031787864"/>
    <property type="gene ID" value="LOC100124061"/>
</dbReference>
<keyword evidence="5" id="KW-0732">Signal</keyword>
<dbReference type="InterPro" id="IPR023796">
    <property type="entry name" value="Serpin_dom"/>
</dbReference>
<reference evidence="7" key="1">
    <citation type="submission" date="2021-01" db="UniProtKB">
        <authorList>
            <consortium name="EnsemblMetazoa"/>
        </authorList>
    </citation>
    <scope>IDENTIFICATION</scope>
</reference>
<feature type="compositionally biased region" description="Polar residues" evidence="4">
    <location>
        <begin position="607"/>
        <end position="623"/>
    </location>
</feature>
<feature type="region of interest" description="Disordered" evidence="4">
    <location>
        <begin position="607"/>
        <end position="648"/>
    </location>
</feature>
<dbReference type="OrthoDB" id="1063785at2759"/>
<dbReference type="PROSITE" id="PS00284">
    <property type="entry name" value="SERPIN"/>
    <property type="match status" value="1"/>
</dbReference>
<evidence type="ECO:0000256" key="3">
    <source>
        <dbReference type="RuleBase" id="RU000411"/>
    </source>
</evidence>
<sequence>MTPKRRLRPLLLATTALLIWGNPNSTRASSIPPTVLPSPDKPIPSVMIDEAGSRRISSSANGPQHVRGRDPPGSPVNLFTPDEFQFYTLNGHGQLVMKQMTKQEIQSMIAAGGGGPTVGNLPVDLGHHQSSMTADAVPKVSDVVQNVQKVLKSELNKPVKVHTSGSSIPGSVNSQWTNMLPYILSGGSVDQQDVVQDTSIILPALDDDDSYVDVVPLQGNKPMVNQYEPEVNYVQAQSTSNDQMVKPVSAKPTKGTSDKPINLLGNMALDSGIIGEQDPFTVPTKGKPSRPSSTPTYHKYTTTRPSVISVVKDVLKVSEKNSTGSKPTLYIPLSVSSSLLTDSEKQEEYSIPSYGFKPEQEIGKPDISAESTSIAAPTKKTTTSYVYPDEASFTRVPMIQVPVISADKIGTSTQRTNQQQTPMFEKLPTISPASITSTTVKETSYPSMMNLGPIGGFKKPETSYKPPTYQYPVYDPETKSSVTASSTTRHPVYEPATKPFKTPTSTTYHPVYRPAASPSTRRPVYEPSTRPTTLNFKPSFSRRPVFEATTAKASSPLLEITTKPSSQTEGTRYPSGIYTTGKASTSAIEFATKPTIQAEEVKVTRFPDTTYQTQTTGKSSTPVTESATKASPSSSTTQETTTRDEVKDLSPVYVVQQLLESDKYPAIPSASQSLGNSEAVKDSYGILEKLPTLNASDTDKNEGSTESYNTYNYDKHTVIYSDTSDKLPVKTTVFSEMDKDSEDMSYTVGPVKAETESDTPTTNYYATEKSTQPQPMDTVTSDQKKPVKTEESTVYEASSTVPLKSEEPSTEASVLKNKTVQTENTPIAETVTPKYEINSMRPASAEETKSPLGSEVNKDAPYVKVSQNEKTEESPTTVYVNEPELTQSWSESEMTTQFVPIDEGMTEIQMIEHDSEKEMDKKPVTIEAVTKKQESTTKPIQDSTTLKTEYFELTTDYVAPINPIADSVKKEESSASSTTMENVNEPIQSVKKTTTIPLDATKEIIEKVTMTVEDKKPTTELVTDRITISDSEKEKPAEKEAAIALEADKITKPAYSDQTNLMTEAIIATSTEMNQADKNPPTEFPVYEKMETITESALDKQTEKINVDIEKQKIQPMEDEVSTVKVIPIYDDDTSIYTLISENPDRIKFADQAPTTIVPVAEKQEETKLPALPAKTTQYTKAPITITPSTPVQTTQSEPAQDTVLPGLEETFNNYIKEHYDPNLSSTGEDDEISHMTTFPPEIVKSSLSYNDGVPTWPTTISNYITTNQPDQYTGTELPNMQSSTFINAMETTENSKPDKREEPVATPFKDSPTTESLSDKNTPFTTKSPVTQDKSKVETPIIYLDLANSNANKQSVPPQPNKEFMSNSSLTRIKIKNPVMDIDKIISEAQAQTNTPSTVPYTLPSENRPANNFASGIIAGYPTYEQMKPVTEQIPGTTLYEIVGGTKKPTLNVKPVQDKLVDGEQSESNISYQGKLTTALPVDDVKITEKLDFPSTMSSAADVGTTIYQVSETPHYESYTQIPFESLPIASKPSAPSQPGEIYDPPLEKINDLINQLKNTPSEHASIGYDFSNGVETTIVPLDRFETLITESNPAPTDDTLTTIIEDLSKTSTESQNSTYVVIQTLPYSKPVLSSTEPTVRQTTIKEPTTAATTTTTAQNISKTKPSTSATTVLSIVKQPTTGKPYVTSTYSTTKGSLDKIQSTIDKSAGRINLEEEKNKMQQPMKPTEPTKFTIKNKYHYSTIRRGTSPGYQNYSRKTTKAPIKETAATAIPDRTASKPIEDTKETSDKWTLIPQKGVEKVDEKPEVKKIPPASSKEGAQPINSQIVTLDHASGAIGLDQSNKALDKDVAEFLNMCNELSFKFWTLANSNLSSARSVTMSPFGMISTLAMIFLGARGLTSNQMNDILKLDDVVTFNPHLVFQNITDTVTLARGQGIENAAFVRALFADRLKVRRIIPFYKEQTQQFYEGAVVDINFSTAGDILRRRTNLLIRKQTGGRIKDFMKQHTVPLRSPLTALSANVFQTSCDGPDASSEGRDGEMYFAVSQTVKQRKLVPIPAVVWKSGVSAGYEPSLDATAVALGESKRPVSLIMVMPGQQGLTAPGDNLERLENRLFGNPSDNALEKLLKVIIPRRVELQMPKFSQRSIVNVTSALKKMGFDQLFTRTADLKGINGAGHDLYLADMLQMNLFCTCGDENKPGGKHLSETYPGTPSRHNRAWEVLSNVDDNGVNDFAETRSADNSEATEGCEEDETESWSGSNDSSNEELDRMNGLRQKMHQKRLRWLTSPRRTRCRTRRQAEPEKPRMKMDKPFLYLIRHNLSGLILHIGRFNPKNQS</sequence>
<dbReference type="RefSeq" id="XP_031787864.1">
    <property type="nucleotide sequence ID" value="XM_031932004.2"/>
</dbReference>
<feature type="region of interest" description="Disordered" evidence="4">
    <location>
        <begin position="240"/>
        <end position="260"/>
    </location>
</feature>
<feature type="region of interest" description="Disordered" evidence="4">
    <location>
        <begin position="280"/>
        <end position="300"/>
    </location>
</feature>
<dbReference type="SMR" id="A0A7M7QHV4"/>
<proteinExistence type="inferred from homology"/>
<dbReference type="SMART" id="SM00093">
    <property type="entry name" value="SERPIN"/>
    <property type="match status" value="1"/>
</dbReference>
<feature type="compositionally biased region" description="Polar residues" evidence="4">
    <location>
        <begin position="1660"/>
        <end position="1670"/>
    </location>
</feature>
<feature type="region of interest" description="Disordered" evidence="4">
    <location>
        <begin position="1292"/>
        <end position="1334"/>
    </location>
</feature>
<feature type="signal peptide" evidence="5">
    <location>
        <begin position="1"/>
        <end position="28"/>
    </location>
</feature>
<evidence type="ECO:0000256" key="1">
    <source>
        <dbReference type="ARBA" id="ARBA00022690"/>
    </source>
</evidence>
<protein>
    <recommendedName>
        <fullName evidence="6">Serpin domain-containing protein</fullName>
    </recommendedName>
</protein>
<feature type="compositionally biased region" description="Polar residues" evidence="4">
    <location>
        <begin position="290"/>
        <end position="300"/>
    </location>
</feature>
<feature type="compositionally biased region" description="Polar residues" evidence="4">
    <location>
        <begin position="480"/>
        <end position="489"/>
    </location>
</feature>
<dbReference type="Proteomes" id="UP000002358">
    <property type="component" value="Chromosome 5"/>
</dbReference>
<accession>A0A7M7QHV4</accession>
<keyword evidence="2" id="KW-0722">Serine protease inhibitor</keyword>
<name>A0A7M7QHV4_NASVI</name>